<keyword evidence="5 8" id="KW-1133">Transmembrane helix</keyword>
<feature type="transmembrane region" description="Helical" evidence="8">
    <location>
        <begin position="20"/>
        <end position="37"/>
    </location>
</feature>
<feature type="region of interest" description="Disordered" evidence="7">
    <location>
        <begin position="874"/>
        <end position="919"/>
    </location>
</feature>
<gene>
    <name evidence="10" type="ORF">A8C75_18365</name>
</gene>
<evidence type="ECO:0000256" key="2">
    <source>
        <dbReference type="ARBA" id="ARBA00022475"/>
    </source>
</evidence>
<feature type="domain" description="Mce/MlaD" evidence="9">
    <location>
        <begin position="763"/>
        <end position="821"/>
    </location>
</feature>
<keyword evidence="6 8" id="KW-0472">Membrane</keyword>
<sequence>MTDATPATPAVVRRHRGPSAVWILPLLAALIAGWLVYKSYREAGIQIEVVFDSAEGLEINKTKLLYKGLPGGTLKSLRLNEDLKTVTAIIEVAPEAEQLLREGTEFWLVKPQVSLSGVRGLETLLSGYYIGIKPGEGIPARFFRARNDLPPPDKNDDGLYITLFADSAESINRGSRIYYRHINVGEVVDYRLSGEADDVQLDVYIEPRYTYLVKKNSRFWNASGIQVKADLPKVDIRIGSLAAIIAGGIHFSNADYESPQASSGDQFKLYSDFEAAENGIEVELLFPGTTAISENTDVMSQGIRIGRIRSLQLSDDFSQLRVQLLIDPRARNLLRSGTRFWLERPELTLDSLGDWRKLVKGSYINLEPGTGNEQFSFTALDSAPLRATVQGGLAVELTSDQLGSISRGSPILFRQLPVGEVVGYELIDKGQQVLIHGVIREQYRDLVASHSRFWNSSGIRFAAGLEGVKVQTESLHTLVNGGISFFTPDVREARAAKPGQRFTLYSDFDTASGQGKLLYAQRADKLTVKLEAESLGSIAVGSPVLYRQLNVGRVSHYRLLPAADSVEIELLIDKPYRDLITTASRFWNASGVSADFNLQQGLKVKTDSLASLVTGGIAFDTPDGGVAIGATQRFQLYSDQARSVEQGLEIRILFPPDRALSAGAFIRYRGLTVGRIEQVRLYDAQGTIDATAVLFSEGHFLARKGSRFWIEQPEVRLSAISNPADILFGNHVEVSAGPADADPSQYFVASASAPEGARGYGLNLVLNADQLGTLEKGSRVFYRQVPVGEVTGFRLTGDGQSVDIFAHIKAEHAHLVRQGSQFWNISGFSAEFSFTRGFKIDGDSLESLVGGGIAFQSPPEGERALNGSRYRLLKQKPDATKQHRDNETAPPHAAAPETSAAQPHLPASGDLTKLELENG</sequence>
<evidence type="ECO:0000256" key="5">
    <source>
        <dbReference type="ARBA" id="ARBA00022989"/>
    </source>
</evidence>
<dbReference type="Proteomes" id="UP000078070">
    <property type="component" value="Chromosome"/>
</dbReference>
<evidence type="ECO:0000256" key="4">
    <source>
        <dbReference type="ARBA" id="ARBA00022692"/>
    </source>
</evidence>
<feature type="domain" description="Mce/MlaD" evidence="9">
    <location>
        <begin position="394"/>
        <end position="452"/>
    </location>
</feature>
<feature type="domain" description="Mce/MlaD" evidence="9">
    <location>
        <begin position="44"/>
        <end position="135"/>
    </location>
</feature>
<dbReference type="RefSeq" id="WP_067385684.1">
    <property type="nucleotide sequence ID" value="NZ_CP015839.1"/>
</dbReference>
<feature type="domain" description="Mce/MlaD" evidence="9">
    <location>
        <begin position="158"/>
        <end position="218"/>
    </location>
</feature>
<accession>A0A1A9F1M8</accession>
<proteinExistence type="predicted"/>
<dbReference type="STRING" id="1821621.A8C75_18365"/>
<feature type="domain" description="Mce/MlaD" evidence="9">
    <location>
        <begin position="279"/>
        <end position="348"/>
    </location>
</feature>
<dbReference type="PANTHER" id="PTHR30462">
    <property type="entry name" value="INTERMEMBRANE TRANSPORT PROTEIN PQIB-RELATED"/>
    <property type="match status" value="1"/>
</dbReference>
<dbReference type="PANTHER" id="PTHR30462:SF0">
    <property type="entry name" value="INTERMEMBRANE TRANSPORT PROTEIN YEBT"/>
    <property type="match status" value="1"/>
</dbReference>
<evidence type="ECO:0000256" key="3">
    <source>
        <dbReference type="ARBA" id="ARBA00022519"/>
    </source>
</evidence>
<evidence type="ECO:0000313" key="11">
    <source>
        <dbReference type="Proteomes" id="UP000078070"/>
    </source>
</evidence>
<comment type="subcellular location">
    <subcellularLocation>
        <location evidence="1">Cell inner membrane</location>
    </subcellularLocation>
</comment>
<evidence type="ECO:0000256" key="6">
    <source>
        <dbReference type="ARBA" id="ARBA00023136"/>
    </source>
</evidence>
<dbReference type="OrthoDB" id="9806984at2"/>
<name>A0A1A9F1M8_9GAMM</name>
<dbReference type="AlphaFoldDB" id="A0A1A9F1M8"/>
<organism evidence="10 11">
    <name type="scientific">Marinobacterium aestuarii</name>
    <dbReference type="NCBI Taxonomy" id="1821621"/>
    <lineage>
        <taxon>Bacteria</taxon>
        <taxon>Pseudomonadati</taxon>
        <taxon>Pseudomonadota</taxon>
        <taxon>Gammaproteobacteria</taxon>
        <taxon>Oceanospirillales</taxon>
        <taxon>Oceanospirillaceae</taxon>
        <taxon>Marinobacterium</taxon>
    </lineage>
</organism>
<keyword evidence="3" id="KW-0997">Cell inner membrane</keyword>
<dbReference type="Pfam" id="PF02470">
    <property type="entry name" value="MlaD"/>
    <property type="match status" value="7"/>
</dbReference>
<keyword evidence="4 8" id="KW-0812">Transmembrane</keyword>
<reference evidence="11" key="1">
    <citation type="submission" date="2016-05" db="EMBL/GenBank/DDBJ databases">
        <authorList>
            <person name="Baek K."/>
            <person name="Yang S.-J."/>
        </authorList>
    </citation>
    <scope>NUCLEOTIDE SEQUENCE [LARGE SCALE GENOMIC DNA]</scope>
    <source>
        <strain evidence="11">ST58-10</strain>
    </source>
</reference>
<feature type="compositionally biased region" description="Basic and acidic residues" evidence="7">
    <location>
        <begin position="875"/>
        <end position="887"/>
    </location>
</feature>
<dbReference type="EMBL" id="CP015839">
    <property type="protein sequence ID" value="ANG64244.1"/>
    <property type="molecule type" value="Genomic_DNA"/>
</dbReference>
<feature type="domain" description="Mce/MlaD" evidence="9">
    <location>
        <begin position="525"/>
        <end position="585"/>
    </location>
</feature>
<feature type="compositionally biased region" description="Low complexity" evidence="7">
    <location>
        <begin position="888"/>
        <end position="904"/>
    </location>
</feature>
<keyword evidence="11" id="KW-1185">Reference proteome</keyword>
<evidence type="ECO:0000259" key="9">
    <source>
        <dbReference type="Pfam" id="PF02470"/>
    </source>
</evidence>
<evidence type="ECO:0000256" key="7">
    <source>
        <dbReference type="SAM" id="MobiDB-lite"/>
    </source>
</evidence>
<evidence type="ECO:0000313" key="10">
    <source>
        <dbReference type="EMBL" id="ANG64244.1"/>
    </source>
</evidence>
<dbReference type="GO" id="GO:0005886">
    <property type="term" value="C:plasma membrane"/>
    <property type="evidence" value="ECO:0007669"/>
    <property type="project" value="UniProtKB-SubCell"/>
</dbReference>
<keyword evidence="2" id="KW-1003">Cell membrane</keyword>
<dbReference type="InterPro" id="IPR051800">
    <property type="entry name" value="PqiA-PqiB_transport"/>
</dbReference>
<feature type="domain" description="Mce/MlaD" evidence="9">
    <location>
        <begin position="647"/>
        <end position="714"/>
    </location>
</feature>
<dbReference type="InterPro" id="IPR003399">
    <property type="entry name" value="Mce/MlaD"/>
</dbReference>
<protein>
    <recommendedName>
        <fullName evidence="9">Mce/MlaD domain-containing protein</fullName>
    </recommendedName>
</protein>
<evidence type="ECO:0000256" key="8">
    <source>
        <dbReference type="SAM" id="Phobius"/>
    </source>
</evidence>
<evidence type="ECO:0000256" key="1">
    <source>
        <dbReference type="ARBA" id="ARBA00004533"/>
    </source>
</evidence>
<reference evidence="10 11" key="2">
    <citation type="journal article" date="2018" name="Int. J. Syst. Evol. Microbiol.">
        <title>Marinobacterium aestuarii sp. nov., a benzene-degrading marine bacterium isolated from estuary sediment.</title>
        <authorList>
            <person name="Bae S.S."/>
            <person name="Jung J."/>
            <person name="Chung D."/>
            <person name="Baek K."/>
        </authorList>
    </citation>
    <scope>NUCLEOTIDE SEQUENCE [LARGE SCALE GENOMIC DNA]</scope>
    <source>
        <strain evidence="10 11">ST58-10</strain>
    </source>
</reference>
<dbReference type="KEGG" id="mars:A8C75_18365"/>